<keyword evidence="1" id="KW-0479">Metal-binding</keyword>
<gene>
    <name evidence="7" type="ORF">TW77_19750</name>
</gene>
<dbReference type="OrthoDB" id="9803742at2"/>
<keyword evidence="8" id="KW-1185">Reference proteome</keyword>
<dbReference type="PATRIC" id="fig|43658.5.peg.4175"/>
<keyword evidence="3" id="KW-0862">Zinc</keyword>
<accession>A0A0F4QF31</accession>
<proteinExistence type="predicted"/>
<feature type="domain" description="Zinc finger DksA/TraR C4-type" evidence="5">
    <location>
        <begin position="102"/>
        <end position="129"/>
    </location>
</feature>
<comment type="caution">
    <text evidence="7">The sequence shown here is derived from an EMBL/GenBank/DDBJ whole genome shotgun (WGS) entry which is preliminary data.</text>
</comment>
<evidence type="ECO:0000256" key="4">
    <source>
        <dbReference type="PROSITE-ProRule" id="PRU00510"/>
    </source>
</evidence>
<evidence type="ECO:0000259" key="5">
    <source>
        <dbReference type="Pfam" id="PF01258"/>
    </source>
</evidence>
<keyword evidence="2" id="KW-0863">Zinc-finger</keyword>
<dbReference type="GO" id="GO:0008270">
    <property type="term" value="F:zinc ion binding"/>
    <property type="evidence" value="ECO:0007669"/>
    <property type="project" value="UniProtKB-KW"/>
</dbReference>
<evidence type="ECO:0000259" key="6">
    <source>
        <dbReference type="Pfam" id="PF21157"/>
    </source>
</evidence>
<dbReference type="InterPro" id="IPR000962">
    <property type="entry name" value="Znf_DskA_TraR"/>
</dbReference>
<dbReference type="InterPro" id="IPR037187">
    <property type="entry name" value="DnaK_N"/>
</dbReference>
<dbReference type="Pfam" id="PF21157">
    <property type="entry name" value="DksA_N"/>
    <property type="match status" value="1"/>
</dbReference>
<dbReference type="SUPFAM" id="SSF109635">
    <property type="entry name" value="DnaK suppressor protein DksA, alpha-hairpin domain"/>
    <property type="match status" value="1"/>
</dbReference>
<organism evidence="7 8">
    <name type="scientific">Pseudoalteromonas rubra</name>
    <dbReference type="NCBI Taxonomy" id="43658"/>
    <lineage>
        <taxon>Bacteria</taxon>
        <taxon>Pseudomonadati</taxon>
        <taxon>Pseudomonadota</taxon>
        <taxon>Gammaproteobacteria</taxon>
        <taxon>Alteromonadales</taxon>
        <taxon>Pseudoalteromonadaceae</taxon>
        <taxon>Pseudoalteromonas</taxon>
    </lineage>
</organism>
<protein>
    <submittedName>
        <fullName evidence="7">Molecular chaperone DnaK</fullName>
    </submittedName>
</protein>
<dbReference type="RefSeq" id="WP_046006695.1">
    <property type="nucleotide sequence ID" value="NZ_JXYA01000053.1"/>
</dbReference>
<reference evidence="7 8" key="1">
    <citation type="journal article" date="2015" name="BMC Genomics">
        <title>Genome mining reveals unlocked bioactive potential of marine Gram-negative bacteria.</title>
        <authorList>
            <person name="Machado H."/>
            <person name="Sonnenschein E.C."/>
            <person name="Melchiorsen J."/>
            <person name="Gram L."/>
        </authorList>
    </citation>
    <scope>NUCLEOTIDE SEQUENCE [LARGE SCALE GENOMIC DNA]</scope>
    <source>
        <strain evidence="7 8">S2471</strain>
    </source>
</reference>
<dbReference type="Gene3D" id="1.20.120.910">
    <property type="entry name" value="DksA, coiled-coil domain"/>
    <property type="match status" value="1"/>
</dbReference>
<evidence type="ECO:0000256" key="2">
    <source>
        <dbReference type="ARBA" id="ARBA00022771"/>
    </source>
</evidence>
<dbReference type="Proteomes" id="UP000033452">
    <property type="component" value="Unassembled WGS sequence"/>
</dbReference>
<dbReference type="PROSITE" id="PS51128">
    <property type="entry name" value="ZF_DKSA_2"/>
    <property type="match status" value="1"/>
</dbReference>
<dbReference type="PANTHER" id="PTHR33823">
    <property type="entry name" value="RNA POLYMERASE-BINDING TRANSCRIPTION FACTOR DKSA-RELATED"/>
    <property type="match status" value="1"/>
</dbReference>
<sequence>MQAPDPTSATLSVEQMLAAPESDYMNAAQQAFFRQRLVELHDSTRARIRDTKAQIMNPPELVDLSDRASWEEQCLILMRIVDREQKLLPKIQQALERIRLNEYGYCLETGEPIGIARLLARPTAELCADVKLCSELKEHMYVKERHV</sequence>
<dbReference type="AlphaFoldDB" id="A0A0F4QF31"/>
<evidence type="ECO:0000256" key="1">
    <source>
        <dbReference type="ARBA" id="ARBA00022723"/>
    </source>
</evidence>
<feature type="zinc finger region" description="dksA C4-type" evidence="4">
    <location>
        <begin position="106"/>
        <end position="130"/>
    </location>
</feature>
<dbReference type="SUPFAM" id="SSF57716">
    <property type="entry name" value="Glucocorticoid receptor-like (DNA-binding domain)"/>
    <property type="match status" value="1"/>
</dbReference>
<feature type="domain" description="DnaK suppressor protein DksA N-terminal" evidence="6">
    <location>
        <begin position="29"/>
        <end position="98"/>
    </location>
</feature>
<evidence type="ECO:0000313" key="7">
    <source>
        <dbReference type="EMBL" id="KJZ06256.1"/>
    </source>
</evidence>
<evidence type="ECO:0000313" key="8">
    <source>
        <dbReference type="Proteomes" id="UP000033452"/>
    </source>
</evidence>
<evidence type="ECO:0000256" key="3">
    <source>
        <dbReference type="ARBA" id="ARBA00022833"/>
    </source>
</evidence>
<dbReference type="Pfam" id="PF01258">
    <property type="entry name" value="zf-dskA_traR"/>
    <property type="match status" value="1"/>
</dbReference>
<dbReference type="PANTHER" id="PTHR33823:SF2">
    <property type="entry name" value="RNA POLYMERASE-BINDING TRANSCRIPTION FACTOR DKSA"/>
    <property type="match status" value="1"/>
</dbReference>
<name>A0A0F4QF31_9GAMM</name>
<dbReference type="InterPro" id="IPR048489">
    <property type="entry name" value="DksA_N"/>
</dbReference>
<dbReference type="EMBL" id="JXYA01000053">
    <property type="protein sequence ID" value="KJZ06256.1"/>
    <property type="molecule type" value="Genomic_DNA"/>
</dbReference>